<dbReference type="InterPro" id="IPR046522">
    <property type="entry name" value="DUF6699"/>
</dbReference>
<evidence type="ECO:0000313" key="3">
    <source>
        <dbReference type="EMBL" id="KAF9481130.1"/>
    </source>
</evidence>
<keyword evidence="4" id="KW-1185">Reference proteome</keyword>
<feature type="compositionally biased region" description="Basic and acidic residues" evidence="1">
    <location>
        <begin position="1"/>
        <end position="12"/>
    </location>
</feature>
<dbReference type="Pfam" id="PF20415">
    <property type="entry name" value="DUF6699"/>
    <property type="match status" value="1"/>
</dbReference>
<organism evidence="3 4">
    <name type="scientific">Pholiota conissans</name>
    <dbReference type="NCBI Taxonomy" id="109636"/>
    <lineage>
        <taxon>Eukaryota</taxon>
        <taxon>Fungi</taxon>
        <taxon>Dikarya</taxon>
        <taxon>Basidiomycota</taxon>
        <taxon>Agaricomycotina</taxon>
        <taxon>Agaricomycetes</taxon>
        <taxon>Agaricomycetidae</taxon>
        <taxon>Agaricales</taxon>
        <taxon>Agaricineae</taxon>
        <taxon>Strophariaceae</taxon>
        <taxon>Pholiota</taxon>
    </lineage>
</organism>
<feature type="region of interest" description="Disordered" evidence="1">
    <location>
        <begin position="187"/>
        <end position="209"/>
    </location>
</feature>
<evidence type="ECO:0000256" key="1">
    <source>
        <dbReference type="SAM" id="MobiDB-lite"/>
    </source>
</evidence>
<protein>
    <recommendedName>
        <fullName evidence="2">DUF6699 domain-containing protein</fullName>
    </recommendedName>
</protein>
<gene>
    <name evidence="3" type="ORF">BDN70DRAFT_566208</name>
</gene>
<comment type="caution">
    <text evidence="3">The sequence shown here is derived from an EMBL/GenBank/DDBJ whole genome shotgun (WGS) entry which is preliminary data.</text>
</comment>
<sequence length="612" mass="70438">MFKWARTKDKTPKTPKMPSVSLPDERYTPIKSHIEYLEKPRAPTYVRRHTQDYRGTTPMVDQWAPHAPAATGRSRSRTLSTPVHDVHAPRPIRPHPSQGGFIPIMEPTDRIRRNSSRGPMMPVGVPSAAYLEEQIRRSQMVDRAPPPFEEEEDSDPEVRRLKEVAKRNGVKVYSHPSKAWLDEMTERQERANEAKNPMKKSKSSPKQKVYDRATGKELLDLDDWGAVPLNDEGIHMPVTNDLTVPLKSALKKPSPPRPTPAPAQQRHALKSALKKKLEPSPEFANAYYSENEIARRQSKYGDRTRVIETASKAFLEEQQEKLNIKERGWASNPPAPATRQPWPSQNPVHNSHRNSFHTPQPPRPQGYWYTASSSTGSPTDIPTPIIYDSFGRPVQNYLSLQVSSYMVPFLRGPPPIPFKDNRPKYGPSETTYHGVLSWPMVDYGLRRHDEFPYIYYDVAYDPADIKHPLKARRDVHNSPLTREEKDTPVAHYLHLNEMWIVNRQLNIWPLHIKSPNEKQALRVIDVFRAIHKHFVHRLTGQDVAHFGEENVRACTASFKHRCENSSQFVHVEERRGMIRLDLLRGRRAFKGLVPIPGMPFHYELLFDDIRPS</sequence>
<feature type="domain" description="DUF6699" evidence="2">
    <location>
        <begin position="454"/>
        <end position="594"/>
    </location>
</feature>
<dbReference type="OrthoDB" id="2970175at2759"/>
<feature type="region of interest" description="Disordered" evidence="1">
    <location>
        <begin position="248"/>
        <end position="277"/>
    </location>
</feature>
<feature type="region of interest" description="Disordered" evidence="1">
    <location>
        <begin position="57"/>
        <end position="104"/>
    </location>
</feature>
<dbReference type="EMBL" id="MU155183">
    <property type="protein sequence ID" value="KAF9481130.1"/>
    <property type="molecule type" value="Genomic_DNA"/>
</dbReference>
<dbReference type="AlphaFoldDB" id="A0A9P5Z6R2"/>
<evidence type="ECO:0000259" key="2">
    <source>
        <dbReference type="Pfam" id="PF20415"/>
    </source>
</evidence>
<evidence type="ECO:0000313" key="4">
    <source>
        <dbReference type="Proteomes" id="UP000807469"/>
    </source>
</evidence>
<name>A0A9P5Z6R2_9AGAR</name>
<feature type="region of interest" description="Disordered" evidence="1">
    <location>
        <begin position="1"/>
        <end position="24"/>
    </location>
</feature>
<accession>A0A9P5Z6R2</accession>
<feature type="region of interest" description="Disordered" evidence="1">
    <location>
        <begin position="324"/>
        <end position="366"/>
    </location>
</feature>
<proteinExistence type="predicted"/>
<dbReference type="Proteomes" id="UP000807469">
    <property type="component" value="Unassembled WGS sequence"/>
</dbReference>
<reference evidence="3" key="1">
    <citation type="submission" date="2020-11" db="EMBL/GenBank/DDBJ databases">
        <authorList>
            <consortium name="DOE Joint Genome Institute"/>
            <person name="Ahrendt S."/>
            <person name="Riley R."/>
            <person name="Andreopoulos W."/>
            <person name="Labutti K."/>
            <person name="Pangilinan J."/>
            <person name="Ruiz-Duenas F.J."/>
            <person name="Barrasa J.M."/>
            <person name="Sanchez-Garcia M."/>
            <person name="Camarero S."/>
            <person name="Miyauchi S."/>
            <person name="Serrano A."/>
            <person name="Linde D."/>
            <person name="Babiker R."/>
            <person name="Drula E."/>
            <person name="Ayuso-Fernandez I."/>
            <person name="Pacheco R."/>
            <person name="Padilla G."/>
            <person name="Ferreira P."/>
            <person name="Barriuso J."/>
            <person name="Kellner H."/>
            <person name="Castanera R."/>
            <person name="Alfaro M."/>
            <person name="Ramirez L."/>
            <person name="Pisabarro A.G."/>
            <person name="Kuo A."/>
            <person name="Tritt A."/>
            <person name="Lipzen A."/>
            <person name="He G."/>
            <person name="Yan M."/>
            <person name="Ng V."/>
            <person name="Cullen D."/>
            <person name="Martin F."/>
            <person name="Rosso M.-N."/>
            <person name="Henrissat B."/>
            <person name="Hibbett D."/>
            <person name="Martinez A.T."/>
            <person name="Grigoriev I.V."/>
        </authorList>
    </citation>
    <scope>NUCLEOTIDE SEQUENCE</scope>
    <source>
        <strain evidence="3">CIRM-BRFM 674</strain>
    </source>
</reference>